<accession>A0A7I9Z9V7</accession>
<evidence type="ECO:0000313" key="2">
    <source>
        <dbReference type="Proteomes" id="UP000465301"/>
    </source>
</evidence>
<dbReference type="EMBL" id="BLLA01000001">
    <property type="protein sequence ID" value="GFG97719.1"/>
    <property type="molecule type" value="Genomic_DNA"/>
</dbReference>
<name>A0A7I9Z9V7_9MYCO</name>
<organism evidence="1 2">
    <name type="scientific">Mycobacterium timonense</name>
    <dbReference type="NCBI Taxonomy" id="701043"/>
    <lineage>
        <taxon>Bacteria</taxon>
        <taxon>Bacillati</taxon>
        <taxon>Actinomycetota</taxon>
        <taxon>Actinomycetes</taxon>
        <taxon>Mycobacteriales</taxon>
        <taxon>Mycobacteriaceae</taxon>
        <taxon>Mycobacterium</taxon>
        <taxon>Mycobacterium avium complex (MAC)</taxon>
    </lineage>
</organism>
<dbReference type="AlphaFoldDB" id="A0A7I9Z9V7"/>
<reference evidence="1 2" key="1">
    <citation type="journal article" date="2019" name="Emerg. Microbes Infect.">
        <title>Comprehensive subspecies identification of 175 nontuberculous mycobacteria species based on 7547 genomic profiles.</title>
        <authorList>
            <person name="Matsumoto Y."/>
            <person name="Kinjo T."/>
            <person name="Motooka D."/>
            <person name="Nabeya D."/>
            <person name="Jung N."/>
            <person name="Uechi K."/>
            <person name="Horii T."/>
            <person name="Iida T."/>
            <person name="Fujita J."/>
            <person name="Nakamura S."/>
        </authorList>
    </citation>
    <scope>NUCLEOTIDE SEQUENCE [LARGE SCALE GENOMIC DNA]</scope>
    <source>
        <strain evidence="1 2">JCM 30726</strain>
    </source>
</reference>
<comment type="caution">
    <text evidence="1">The sequence shown here is derived from an EMBL/GenBank/DDBJ whole genome shotgun (WGS) entry which is preliminary data.</text>
</comment>
<evidence type="ECO:0000313" key="1">
    <source>
        <dbReference type="EMBL" id="GFG97719.1"/>
    </source>
</evidence>
<sequence>MPRSLVYIFTQSFQATGLDDPDDVVDAFSNPVETDLRFASPEMDALGCALVSAAWATAAA</sequence>
<keyword evidence="2" id="KW-1185">Reference proteome</keyword>
<proteinExistence type="predicted"/>
<gene>
    <name evidence="1" type="ORF">MTIM_35980</name>
</gene>
<protein>
    <submittedName>
        <fullName evidence="1">Uncharacterized protein</fullName>
    </submittedName>
</protein>
<dbReference type="Proteomes" id="UP000465301">
    <property type="component" value="Unassembled WGS sequence"/>
</dbReference>